<feature type="transmembrane region" description="Helical" evidence="6">
    <location>
        <begin position="73"/>
        <end position="90"/>
    </location>
</feature>
<evidence type="ECO:0000259" key="7">
    <source>
        <dbReference type="Pfam" id="PF06271"/>
    </source>
</evidence>
<evidence type="ECO:0000256" key="3">
    <source>
        <dbReference type="ARBA" id="ARBA00022692"/>
    </source>
</evidence>
<accession>A0A1S1WZZ9</accession>
<dbReference type="EMBL" id="MKCS01000001">
    <property type="protein sequence ID" value="OHX12720.1"/>
    <property type="molecule type" value="Genomic_DNA"/>
</dbReference>
<keyword evidence="5 6" id="KW-0472">Membrane</keyword>
<dbReference type="InterPro" id="IPR051791">
    <property type="entry name" value="Pra-immunoreactive"/>
</dbReference>
<evidence type="ECO:0000313" key="8">
    <source>
        <dbReference type="EMBL" id="OHX12720.1"/>
    </source>
</evidence>
<sequence length="173" mass="18755">MHPTQPAHDAEELEYVGFWLRVLASLVDTVLLLIVSAPLWWLLAQNEAPALADLADGGTNLAQLGGTGSAGDLLVNYLLPAAAVILFWLYKSATPGKMMLGARVVDADSGLPLTPRQAVLRYLGYFVAAIPFCLGLIWVGLDPRKQGWHDKLARTVVVRPKPRVAPPSFPHAR</sequence>
<feature type="transmembrane region" description="Helical" evidence="6">
    <location>
        <begin position="122"/>
        <end position="141"/>
    </location>
</feature>
<protein>
    <submittedName>
        <fullName evidence="8">Branched-chain amino acid aminotransferase I</fullName>
    </submittedName>
</protein>
<keyword evidence="3 6" id="KW-0812">Transmembrane</keyword>
<keyword evidence="8" id="KW-0032">Aminotransferase</keyword>
<reference evidence="8 9" key="1">
    <citation type="submission" date="2016-09" db="EMBL/GenBank/DDBJ databases">
        <title>Chromobacterium muskegensis sp. nov., an insecticidal bacterium isolated from Sphagnum bogs.</title>
        <authorList>
            <person name="Sparks M.E."/>
            <person name="Blackburn M.B."/>
            <person name="Gundersen-Rindal D.E."/>
            <person name="Mitchell A."/>
            <person name="Farrar R."/>
            <person name="Kuhar D."/>
        </authorList>
    </citation>
    <scope>NUCLEOTIDE SEQUENCE [LARGE SCALE GENOMIC DNA]</scope>
    <source>
        <strain evidence="8 9">37-2</strain>
    </source>
</reference>
<organism evidence="8 9">
    <name type="scientific">Chromobacterium sphagni</name>
    <dbReference type="NCBI Taxonomy" id="1903179"/>
    <lineage>
        <taxon>Bacteria</taxon>
        <taxon>Pseudomonadati</taxon>
        <taxon>Pseudomonadota</taxon>
        <taxon>Betaproteobacteria</taxon>
        <taxon>Neisseriales</taxon>
        <taxon>Chromobacteriaceae</taxon>
        <taxon>Chromobacterium</taxon>
    </lineage>
</organism>
<comment type="caution">
    <text evidence="8">The sequence shown here is derived from an EMBL/GenBank/DDBJ whole genome shotgun (WGS) entry which is preliminary data.</text>
</comment>
<evidence type="ECO:0000256" key="4">
    <source>
        <dbReference type="ARBA" id="ARBA00022989"/>
    </source>
</evidence>
<dbReference type="GO" id="GO:0005886">
    <property type="term" value="C:plasma membrane"/>
    <property type="evidence" value="ECO:0007669"/>
    <property type="project" value="UniProtKB-SubCell"/>
</dbReference>
<evidence type="ECO:0000256" key="5">
    <source>
        <dbReference type="ARBA" id="ARBA00023136"/>
    </source>
</evidence>
<name>A0A1S1WZZ9_9NEIS</name>
<dbReference type="STRING" id="1903179.BI347_03795"/>
<keyword evidence="4 6" id="KW-1133">Transmembrane helix</keyword>
<keyword evidence="2" id="KW-1003">Cell membrane</keyword>
<dbReference type="RefSeq" id="WP_071115335.1">
    <property type="nucleotide sequence ID" value="NZ_MKCS01000001.1"/>
</dbReference>
<evidence type="ECO:0000313" key="9">
    <source>
        <dbReference type="Proteomes" id="UP000180088"/>
    </source>
</evidence>
<dbReference type="Proteomes" id="UP000180088">
    <property type="component" value="Unassembled WGS sequence"/>
</dbReference>
<dbReference type="Pfam" id="PF06271">
    <property type="entry name" value="RDD"/>
    <property type="match status" value="1"/>
</dbReference>
<evidence type="ECO:0000256" key="1">
    <source>
        <dbReference type="ARBA" id="ARBA00004651"/>
    </source>
</evidence>
<dbReference type="OrthoDB" id="5298807at2"/>
<gene>
    <name evidence="8" type="ORF">BI347_03795</name>
</gene>
<feature type="domain" description="RDD" evidence="7">
    <location>
        <begin position="15"/>
        <end position="153"/>
    </location>
</feature>
<dbReference type="GO" id="GO:0008483">
    <property type="term" value="F:transaminase activity"/>
    <property type="evidence" value="ECO:0007669"/>
    <property type="project" value="UniProtKB-KW"/>
</dbReference>
<feature type="transmembrane region" description="Helical" evidence="6">
    <location>
        <begin position="18"/>
        <end position="43"/>
    </location>
</feature>
<evidence type="ECO:0000256" key="2">
    <source>
        <dbReference type="ARBA" id="ARBA00022475"/>
    </source>
</evidence>
<evidence type="ECO:0000256" key="6">
    <source>
        <dbReference type="SAM" id="Phobius"/>
    </source>
</evidence>
<dbReference type="PANTHER" id="PTHR36115">
    <property type="entry name" value="PROLINE-RICH ANTIGEN HOMOLOG-RELATED"/>
    <property type="match status" value="1"/>
</dbReference>
<dbReference type="AlphaFoldDB" id="A0A1S1WZZ9"/>
<proteinExistence type="predicted"/>
<dbReference type="PANTHER" id="PTHR36115:SF4">
    <property type="entry name" value="MEMBRANE PROTEIN"/>
    <property type="match status" value="1"/>
</dbReference>
<keyword evidence="8" id="KW-0808">Transferase</keyword>
<dbReference type="InterPro" id="IPR010432">
    <property type="entry name" value="RDD"/>
</dbReference>
<comment type="subcellular location">
    <subcellularLocation>
        <location evidence="1">Cell membrane</location>
        <topology evidence="1">Multi-pass membrane protein</topology>
    </subcellularLocation>
</comment>